<dbReference type="InterPro" id="IPR023393">
    <property type="entry name" value="START-like_dom_sf"/>
</dbReference>
<dbReference type="SUPFAM" id="SSF55961">
    <property type="entry name" value="Bet v1-like"/>
    <property type="match status" value="1"/>
</dbReference>
<gene>
    <name evidence="4" type="ORF">GCM10011399_07940</name>
</gene>
<dbReference type="RefSeq" id="WP_188673932.1">
    <property type="nucleotide sequence ID" value="NZ_BMGP01000001.1"/>
</dbReference>
<evidence type="ECO:0000313" key="5">
    <source>
        <dbReference type="Proteomes" id="UP000598775"/>
    </source>
</evidence>
<dbReference type="AlphaFoldDB" id="A0A917B1P0"/>
<proteinExistence type="inferred from homology"/>
<reference evidence="4 5" key="1">
    <citation type="journal article" date="2014" name="Int. J. Syst. Evol. Microbiol.">
        <title>Complete genome sequence of Corynebacterium casei LMG S-19264T (=DSM 44701T), isolated from a smear-ripened cheese.</title>
        <authorList>
            <consortium name="US DOE Joint Genome Institute (JGI-PGF)"/>
            <person name="Walter F."/>
            <person name="Albersmeier A."/>
            <person name="Kalinowski J."/>
            <person name="Ruckert C."/>
        </authorList>
    </citation>
    <scope>NUCLEOTIDE SEQUENCE [LARGE SCALE GENOMIC DNA]</scope>
    <source>
        <strain evidence="4 5">CGMCC 1.12976</strain>
    </source>
</reference>
<keyword evidence="5" id="KW-1185">Reference proteome</keyword>
<dbReference type="Gene3D" id="3.30.530.20">
    <property type="match status" value="1"/>
</dbReference>
<feature type="domain" description="Activator of Hsp90 ATPase homologue 1/2-like C-terminal" evidence="3">
    <location>
        <begin position="14"/>
        <end position="123"/>
    </location>
</feature>
<feature type="region of interest" description="Disordered" evidence="2">
    <location>
        <begin position="113"/>
        <end position="158"/>
    </location>
</feature>
<dbReference type="EMBL" id="BMGP01000001">
    <property type="protein sequence ID" value="GGF16577.1"/>
    <property type="molecule type" value="Genomic_DNA"/>
</dbReference>
<name>A0A917B1P0_9MICO</name>
<evidence type="ECO:0000313" key="4">
    <source>
        <dbReference type="EMBL" id="GGF16577.1"/>
    </source>
</evidence>
<dbReference type="InterPro" id="IPR013538">
    <property type="entry name" value="ASHA1/2-like_C"/>
</dbReference>
<evidence type="ECO:0000259" key="3">
    <source>
        <dbReference type="Pfam" id="PF08327"/>
    </source>
</evidence>
<sequence length="173" mass="19465">MAYSTSTSFIDIAASTERVWAAVTRPELVLRWQYGSHLITDWSVGGPIRFISEWEGQRFEQWGTVLEFSPAQSLKYTLFAPRADLADVPENYFVMTYTLTRSGDSTRITIVQEDPRPSEGGDDLFEGAGDDGDEFEDELDDEEYESGEGRFADDGAAREENPVLIALKELCEE</sequence>
<dbReference type="Pfam" id="PF08327">
    <property type="entry name" value="AHSA1"/>
    <property type="match status" value="1"/>
</dbReference>
<feature type="compositionally biased region" description="Acidic residues" evidence="2">
    <location>
        <begin position="120"/>
        <end position="146"/>
    </location>
</feature>
<comment type="caution">
    <text evidence="4">The sequence shown here is derived from an EMBL/GenBank/DDBJ whole genome shotgun (WGS) entry which is preliminary data.</text>
</comment>
<protein>
    <recommendedName>
        <fullName evidence="3">Activator of Hsp90 ATPase homologue 1/2-like C-terminal domain-containing protein</fullName>
    </recommendedName>
</protein>
<feature type="compositionally biased region" description="Basic and acidic residues" evidence="2">
    <location>
        <begin position="147"/>
        <end position="158"/>
    </location>
</feature>
<evidence type="ECO:0000256" key="2">
    <source>
        <dbReference type="SAM" id="MobiDB-lite"/>
    </source>
</evidence>
<dbReference type="Proteomes" id="UP000598775">
    <property type="component" value="Unassembled WGS sequence"/>
</dbReference>
<accession>A0A917B1P0</accession>
<organism evidence="4 5">
    <name type="scientific">Subtercola lobariae</name>
    <dbReference type="NCBI Taxonomy" id="1588641"/>
    <lineage>
        <taxon>Bacteria</taxon>
        <taxon>Bacillati</taxon>
        <taxon>Actinomycetota</taxon>
        <taxon>Actinomycetes</taxon>
        <taxon>Micrococcales</taxon>
        <taxon>Microbacteriaceae</taxon>
        <taxon>Subtercola</taxon>
    </lineage>
</organism>
<evidence type="ECO:0000256" key="1">
    <source>
        <dbReference type="ARBA" id="ARBA00006817"/>
    </source>
</evidence>
<comment type="similarity">
    <text evidence="1">Belongs to the AHA1 family.</text>
</comment>